<dbReference type="RefSeq" id="WP_190929708.1">
    <property type="nucleotide sequence ID" value="NZ_JACXJA010000026.1"/>
</dbReference>
<evidence type="ECO:0000313" key="4">
    <source>
        <dbReference type="EMBL" id="MBD2864087.1"/>
    </source>
</evidence>
<evidence type="ECO:0000259" key="3">
    <source>
        <dbReference type="PROSITE" id="PS51186"/>
    </source>
</evidence>
<keyword evidence="1" id="KW-0808">Transferase</keyword>
<dbReference type="PROSITE" id="PS51186">
    <property type="entry name" value="GNAT"/>
    <property type="match status" value="1"/>
</dbReference>
<proteinExistence type="predicted"/>
<dbReference type="Gene3D" id="3.40.630.30">
    <property type="match status" value="1"/>
</dbReference>
<gene>
    <name evidence="4" type="ORF">IDH45_19045</name>
</gene>
<evidence type="ECO:0000256" key="1">
    <source>
        <dbReference type="ARBA" id="ARBA00022679"/>
    </source>
</evidence>
<dbReference type="PANTHER" id="PTHR43877">
    <property type="entry name" value="AMINOALKYLPHOSPHONATE N-ACETYLTRANSFERASE-RELATED-RELATED"/>
    <property type="match status" value="1"/>
</dbReference>
<dbReference type="SUPFAM" id="SSF55729">
    <property type="entry name" value="Acyl-CoA N-acyltransferases (Nat)"/>
    <property type="match status" value="1"/>
</dbReference>
<dbReference type="EMBL" id="JACXJA010000026">
    <property type="protein sequence ID" value="MBD2864087.1"/>
    <property type="molecule type" value="Genomic_DNA"/>
</dbReference>
<reference evidence="4" key="1">
    <citation type="submission" date="2020-09" db="EMBL/GenBank/DDBJ databases">
        <title>A novel bacterium of genus Paenibacillus, isolated from South China Sea.</title>
        <authorList>
            <person name="Huang H."/>
            <person name="Mo K."/>
            <person name="Hu Y."/>
        </authorList>
    </citation>
    <scope>NUCLEOTIDE SEQUENCE</scope>
    <source>
        <strain evidence="4">IB182363</strain>
    </source>
</reference>
<evidence type="ECO:0000313" key="5">
    <source>
        <dbReference type="Proteomes" id="UP000639396"/>
    </source>
</evidence>
<evidence type="ECO:0000256" key="2">
    <source>
        <dbReference type="ARBA" id="ARBA00023315"/>
    </source>
</evidence>
<dbReference type="AlphaFoldDB" id="A0A927CC82"/>
<sequence length="147" mass="16766">MSPHYRRASLQDEDELFDLATRLATSFTLCRADFSKTFRHVITDAHADLFIAEMDSKLIGYVLAYRHSTFYANGVVSSVEELFVAEAYRRMNIGKKLMALVEEQAAARGSKLVALATRRAGEFYKSIGYEESAAYFKKTLPYRNEQE</sequence>
<protein>
    <submittedName>
        <fullName evidence="4">GNAT family N-acetyltransferase</fullName>
    </submittedName>
</protein>
<accession>A0A927CC82</accession>
<dbReference type="InterPro" id="IPR050832">
    <property type="entry name" value="Bact_Acetyltransf"/>
</dbReference>
<keyword evidence="2" id="KW-0012">Acyltransferase</keyword>
<dbReference type="PANTHER" id="PTHR43877:SF2">
    <property type="entry name" value="AMINOALKYLPHOSPHONATE N-ACETYLTRANSFERASE-RELATED"/>
    <property type="match status" value="1"/>
</dbReference>
<dbReference type="InterPro" id="IPR016181">
    <property type="entry name" value="Acyl_CoA_acyltransferase"/>
</dbReference>
<dbReference type="Pfam" id="PF13673">
    <property type="entry name" value="Acetyltransf_10"/>
    <property type="match status" value="1"/>
</dbReference>
<dbReference type="CDD" id="cd04301">
    <property type="entry name" value="NAT_SF"/>
    <property type="match status" value="1"/>
</dbReference>
<dbReference type="InterPro" id="IPR000182">
    <property type="entry name" value="GNAT_dom"/>
</dbReference>
<dbReference type="GO" id="GO:0016747">
    <property type="term" value="F:acyltransferase activity, transferring groups other than amino-acyl groups"/>
    <property type="evidence" value="ECO:0007669"/>
    <property type="project" value="InterPro"/>
</dbReference>
<comment type="caution">
    <text evidence="4">The sequence shown here is derived from an EMBL/GenBank/DDBJ whole genome shotgun (WGS) entry which is preliminary data.</text>
</comment>
<feature type="domain" description="N-acetyltransferase" evidence="3">
    <location>
        <begin position="3"/>
        <end position="147"/>
    </location>
</feature>
<name>A0A927CC82_9BACL</name>
<organism evidence="4 5">
    <name type="scientific">Paenibacillus oceani</name>
    <dbReference type="NCBI Taxonomy" id="2772510"/>
    <lineage>
        <taxon>Bacteria</taxon>
        <taxon>Bacillati</taxon>
        <taxon>Bacillota</taxon>
        <taxon>Bacilli</taxon>
        <taxon>Bacillales</taxon>
        <taxon>Paenibacillaceae</taxon>
        <taxon>Paenibacillus</taxon>
    </lineage>
</organism>
<dbReference type="Proteomes" id="UP000639396">
    <property type="component" value="Unassembled WGS sequence"/>
</dbReference>
<keyword evidence="5" id="KW-1185">Reference proteome</keyword>